<dbReference type="PROSITE" id="PS52050">
    <property type="entry name" value="WYL"/>
    <property type="match status" value="1"/>
</dbReference>
<protein>
    <submittedName>
        <fullName evidence="5">Putative DNA-binding transcriptional regulator YafY</fullName>
    </submittedName>
</protein>
<name>A0A853B0X4_9PSEU</name>
<dbReference type="PIRSF" id="PIRSF016838">
    <property type="entry name" value="PafC"/>
    <property type="match status" value="1"/>
</dbReference>
<dbReference type="AlphaFoldDB" id="A0A853B0X4"/>
<dbReference type="InterPro" id="IPR001034">
    <property type="entry name" value="DeoR_HTH"/>
</dbReference>
<dbReference type="InterPro" id="IPR026881">
    <property type="entry name" value="WYL_dom"/>
</dbReference>
<dbReference type="EMBL" id="JACCFK010000001">
    <property type="protein sequence ID" value="NYI88515.1"/>
    <property type="molecule type" value="Genomic_DNA"/>
</dbReference>
<keyword evidence="2 5" id="KW-0238">DNA-binding</keyword>
<evidence type="ECO:0000256" key="3">
    <source>
        <dbReference type="ARBA" id="ARBA00023163"/>
    </source>
</evidence>
<reference evidence="5 6" key="1">
    <citation type="submission" date="2020-07" db="EMBL/GenBank/DDBJ databases">
        <title>Sequencing the genomes of 1000 actinobacteria strains.</title>
        <authorList>
            <person name="Klenk H.-P."/>
        </authorList>
    </citation>
    <scope>NUCLEOTIDE SEQUENCE [LARGE SCALE GENOMIC DNA]</scope>
    <source>
        <strain evidence="5 6">DSM 104006</strain>
    </source>
</reference>
<dbReference type="InterPro" id="IPR051534">
    <property type="entry name" value="CBASS_pafABC_assoc_protein"/>
</dbReference>
<dbReference type="SUPFAM" id="SSF46785">
    <property type="entry name" value="Winged helix' DNA-binding domain"/>
    <property type="match status" value="1"/>
</dbReference>
<dbReference type="PROSITE" id="PS00894">
    <property type="entry name" value="HTH_DEOR_1"/>
    <property type="match status" value="1"/>
</dbReference>
<dbReference type="InterPro" id="IPR036388">
    <property type="entry name" value="WH-like_DNA-bd_sf"/>
</dbReference>
<dbReference type="Pfam" id="PF08279">
    <property type="entry name" value="HTH_11"/>
    <property type="match status" value="1"/>
</dbReference>
<dbReference type="InterPro" id="IPR036390">
    <property type="entry name" value="WH_DNA-bd_sf"/>
</dbReference>
<evidence type="ECO:0000313" key="5">
    <source>
        <dbReference type="EMBL" id="NYI88515.1"/>
    </source>
</evidence>
<keyword evidence="3" id="KW-0804">Transcription</keyword>
<evidence type="ECO:0000259" key="4">
    <source>
        <dbReference type="PROSITE" id="PS51000"/>
    </source>
</evidence>
<comment type="caution">
    <text evidence="5">The sequence shown here is derived from an EMBL/GenBank/DDBJ whole genome shotgun (WGS) entry which is preliminary data.</text>
</comment>
<sequence>MDDLGTTERVLALLGLLQQRQVWTGPDLAARLGVTTRTVRRDIERLRALGYPVHAGQGVGGGYRLGAGQDLPPLLLDDEEAIATAVSLLAGAGGAVAGAGDAALRALTKLDRVLPTRLRHEVRALSGSVESFGGGRSPVDAAVLMTLARACRDEVEATFSYPSRDQVRRRVEPYRLVASDRRWYLLAYDLDRDDWRTFRVDRMTEVSARTWHFRPREAPDAVAYVQEGVTSRVYTHQARFLLHAPADTVRAQIPASAAAVHARGSGHCEVASGAANLDFVLLHVVLLGHDFEVLDPPDLRARCRELAERLRAAGA</sequence>
<dbReference type="Gene3D" id="1.10.10.10">
    <property type="entry name" value="Winged helix-like DNA-binding domain superfamily/Winged helix DNA-binding domain"/>
    <property type="match status" value="1"/>
</dbReference>
<dbReference type="InterPro" id="IPR028349">
    <property type="entry name" value="PafC-like"/>
</dbReference>
<dbReference type="InterPro" id="IPR057727">
    <property type="entry name" value="WCX_dom"/>
</dbReference>
<dbReference type="Proteomes" id="UP000549616">
    <property type="component" value="Unassembled WGS sequence"/>
</dbReference>
<dbReference type="InterPro" id="IPR018356">
    <property type="entry name" value="Tscrpt_reg_HTH_DeoR_CS"/>
</dbReference>
<accession>A0A853B0X4</accession>
<proteinExistence type="predicted"/>
<dbReference type="PANTHER" id="PTHR34580:SF3">
    <property type="entry name" value="PROTEIN PAFB"/>
    <property type="match status" value="1"/>
</dbReference>
<keyword evidence="6" id="KW-1185">Reference proteome</keyword>
<feature type="domain" description="HTH deoR-type" evidence="4">
    <location>
        <begin position="6"/>
        <end position="61"/>
    </location>
</feature>
<evidence type="ECO:0000256" key="2">
    <source>
        <dbReference type="ARBA" id="ARBA00023125"/>
    </source>
</evidence>
<dbReference type="Pfam" id="PF25583">
    <property type="entry name" value="WCX"/>
    <property type="match status" value="1"/>
</dbReference>
<dbReference type="SMART" id="SM00420">
    <property type="entry name" value="HTH_DEOR"/>
    <property type="match status" value="1"/>
</dbReference>
<keyword evidence="1" id="KW-0805">Transcription regulation</keyword>
<dbReference type="PROSITE" id="PS51000">
    <property type="entry name" value="HTH_DEOR_2"/>
    <property type="match status" value="1"/>
</dbReference>
<organism evidence="5 6">
    <name type="scientific">Amycolatopsis endophytica</name>
    <dbReference type="NCBI Taxonomy" id="860233"/>
    <lineage>
        <taxon>Bacteria</taxon>
        <taxon>Bacillati</taxon>
        <taxon>Actinomycetota</taxon>
        <taxon>Actinomycetes</taxon>
        <taxon>Pseudonocardiales</taxon>
        <taxon>Pseudonocardiaceae</taxon>
        <taxon>Amycolatopsis</taxon>
    </lineage>
</organism>
<evidence type="ECO:0000313" key="6">
    <source>
        <dbReference type="Proteomes" id="UP000549616"/>
    </source>
</evidence>
<dbReference type="RefSeq" id="WP_376772841.1">
    <property type="nucleotide sequence ID" value="NZ_JACCFK010000001.1"/>
</dbReference>
<dbReference type="InterPro" id="IPR013196">
    <property type="entry name" value="HTH_11"/>
</dbReference>
<gene>
    <name evidence="5" type="ORF">HNR02_001838</name>
</gene>
<evidence type="ECO:0000256" key="1">
    <source>
        <dbReference type="ARBA" id="ARBA00023015"/>
    </source>
</evidence>
<dbReference type="GO" id="GO:0003700">
    <property type="term" value="F:DNA-binding transcription factor activity"/>
    <property type="evidence" value="ECO:0007669"/>
    <property type="project" value="InterPro"/>
</dbReference>
<dbReference type="PANTHER" id="PTHR34580">
    <property type="match status" value="1"/>
</dbReference>
<dbReference type="GO" id="GO:0003677">
    <property type="term" value="F:DNA binding"/>
    <property type="evidence" value="ECO:0007669"/>
    <property type="project" value="UniProtKB-KW"/>
</dbReference>
<dbReference type="Pfam" id="PF13280">
    <property type="entry name" value="WYL"/>
    <property type="match status" value="1"/>
</dbReference>